<dbReference type="GO" id="GO:0003824">
    <property type="term" value="F:catalytic activity"/>
    <property type="evidence" value="ECO:0007669"/>
    <property type="project" value="InterPro"/>
</dbReference>
<dbReference type="Pfam" id="PF00668">
    <property type="entry name" value="Condensation"/>
    <property type="match status" value="1"/>
</dbReference>
<proteinExistence type="predicted"/>
<dbReference type="PANTHER" id="PTHR28037">
    <property type="entry name" value="ALCOHOL O-ACETYLTRANSFERASE 1-RELATED"/>
    <property type="match status" value="1"/>
</dbReference>
<dbReference type="InterPro" id="IPR023213">
    <property type="entry name" value="CAT-like_dom_sf"/>
</dbReference>
<reference evidence="2 3" key="1">
    <citation type="submission" date="2018-09" db="EMBL/GenBank/DDBJ databases">
        <title>Genomic Encyclopedia of Type Strains, Phase III (KMG-III): the genomes of soil and plant-associated and newly described type strains.</title>
        <authorList>
            <person name="Whitman W."/>
        </authorList>
    </citation>
    <scope>NUCLEOTIDE SEQUENCE [LARGE SCALE GENOMIC DNA]</scope>
    <source>
        <strain evidence="2 3">CECT 7938</strain>
    </source>
</reference>
<evidence type="ECO:0000259" key="1">
    <source>
        <dbReference type="Pfam" id="PF00668"/>
    </source>
</evidence>
<dbReference type="Gene3D" id="3.30.559.30">
    <property type="entry name" value="Nonribosomal peptide synthetase, condensation domain"/>
    <property type="match status" value="1"/>
</dbReference>
<evidence type="ECO:0000313" key="2">
    <source>
        <dbReference type="EMBL" id="RKE41871.1"/>
    </source>
</evidence>
<protein>
    <submittedName>
        <fullName evidence="2">Condensation domain-containing protein</fullName>
    </submittedName>
</protein>
<comment type="caution">
    <text evidence="2">The sequence shown here is derived from an EMBL/GenBank/DDBJ whole genome shotgun (WGS) entry which is preliminary data.</text>
</comment>
<dbReference type="EMBL" id="RAPY01000010">
    <property type="protein sequence ID" value="RKE41871.1"/>
    <property type="molecule type" value="Genomic_DNA"/>
</dbReference>
<dbReference type="PANTHER" id="PTHR28037:SF1">
    <property type="entry name" value="ALCOHOL O-ACETYLTRANSFERASE 1-RELATED"/>
    <property type="match status" value="1"/>
</dbReference>
<feature type="domain" description="Condensation" evidence="1">
    <location>
        <begin position="22"/>
        <end position="248"/>
    </location>
</feature>
<dbReference type="InterPro" id="IPR052058">
    <property type="entry name" value="Alcohol_O-acetyltransferase"/>
</dbReference>
<organism evidence="2 3">
    <name type="scientific">Sphingobacterium detergens</name>
    <dbReference type="NCBI Taxonomy" id="1145106"/>
    <lineage>
        <taxon>Bacteria</taxon>
        <taxon>Pseudomonadati</taxon>
        <taxon>Bacteroidota</taxon>
        <taxon>Sphingobacteriia</taxon>
        <taxon>Sphingobacteriales</taxon>
        <taxon>Sphingobacteriaceae</taxon>
        <taxon>Sphingobacterium</taxon>
    </lineage>
</organism>
<dbReference type="InterPro" id="IPR001242">
    <property type="entry name" value="Condensation_dom"/>
</dbReference>
<dbReference type="OrthoDB" id="5562587at2"/>
<dbReference type="RefSeq" id="WP_120262280.1">
    <property type="nucleotide sequence ID" value="NZ_RAPY01000010.1"/>
</dbReference>
<evidence type="ECO:0000313" key="3">
    <source>
        <dbReference type="Proteomes" id="UP000286246"/>
    </source>
</evidence>
<sequence>MIERKLMMVERIMYVDTKTPLNCVFAAKISGVIAEEHLRNALTKIQQKHPLLRSVIRIGDAQQPRFAVKDDMESIPLHIVQRQTDMDWLTESEREWYRPFKADNKPLAQLVWIKGNSVSELLWVLPHCVCDGTSIVTLMRELLGLLDNPDKELEPYQLFESVNEFLPQGFELQKKSRKAKFYLLLARFFFFLQRKSGKRNLGKNYAMHWKLDAETTAAITQGCKDQSISVHALLCTAFMQAFREVQGKAAKNKVISPVDIRHFIPEIKQDHMFAFAPTVELSLKKGNDNVVDTAKDIKTVLTQKIEKMNARELLWMGEQMHPLVERMISMLKSSPGGHDVTLSNMGKLQIPNEYNNFTLETIYSPTVAFPWLNSNTLVATTFNQQMDFTFMSNEDFLPKEEAIKIKDKAIAIMTLSL</sequence>
<dbReference type="AlphaFoldDB" id="A0A420ABN1"/>
<name>A0A420ABN1_SPHD1</name>
<keyword evidence="3" id="KW-1185">Reference proteome</keyword>
<accession>A0A420ABN1</accession>
<dbReference type="Gene3D" id="3.30.559.10">
    <property type="entry name" value="Chloramphenicol acetyltransferase-like domain"/>
    <property type="match status" value="1"/>
</dbReference>
<dbReference type="Proteomes" id="UP000286246">
    <property type="component" value="Unassembled WGS sequence"/>
</dbReference>
<gene>
    <name evidence="2" type="ORF">DFQ12_5741</name>
</gene>
<dbReference type="SUPFAM" id="SSF52777">
    <property type="entry name" value="CoA-dependent acyltransferases"/>
    <property type="match status" value="2"/>
</dbReference>